<comment type="pathway">
    <text evidence="3 7">Carbohydrate degradation; pentose phosphate pathway; D-ribulose 5-phosphate from D-glucose 6-phosphate (oxidative stage): step 2/3.</text>
</comment>
<proteinExistence type="inferred from homology"/>
<feature type="domain" description="Glucosamine/galactosamine-6-phosphate isomerase" evidence="8">
    <location>
        <begin position="11"/>
        <end position="195"/>
    </location>
</feature>
<accession>A0ABU0IS61</accession>
<evidence type="ECO:0000256" key="6">
    <source>
        <dbReference type="ARBA" id="ARBA00020337"/>
    </source>
</evidence>
<dbReference type="InterPro" id="IPR037171">
    <property type="entry name" value="NagB/RpiA_transferase-like"/>
</dbReference>
<dbReference type="EMBL" id="JAUSVS010000004">
    <property type="protein sequence ID" value="MDQ0464841.1"/>
    <property type="molecule type" value="Genomic_DNA"/>
</dbReference>
<dbReference type="SUPFAM" id="SSF100950">
    <property type="entry name" value="NagB/RpiA/CoA transferase-like"/>
    <property type="match status" value="1"/>
</dbReference>
<dbReference type="Pfam" id="PF01182">
    <property type="entry name" value="Glucosamine_iso"/>
    <property type="match status" value="1"/>
</dbReference>
<dbReference type="GO" id="GO:0017057">
    <property type="term" value="F:6-phosphogluconolactonase activity"/>
    <property type="evidence" value="ECO:0007669"/>
    <property type="project" value="UniProtKB-EC"/>
</dbReference>
<protein>
    <recommendedName>
        <fullName evidence="6 7">6-phosphogluconolactonase</fullName>
        <shortName evidence="7">6PGL</shortName>
        <ecNumber evidence="5 7">3.1.1.31</ecNumber>
    </recommendedName>
</protein>
<evidence type="ECO:0000313" key="10">
    <source>
        <dbReference type="Proteomes" id="UP001228905"/>
    </source>
</evidence>
<dbReference type="Proteomes" id="UP001228905">
    <property type="component" value="Unassembled WGS sequence"/>
</dbReference>
<gene>
    <name evidence="7" type="primary">pgl</name>
    <name evidence="9" type="ORF">QO010_002625</name>
</gene>
<dbReference type="EC" id="3.1.1.31" evidence="5 7"/>
<comment type="similarity">
    <text evidence="4 7">Belongs to the glucosamine/galactosamine-6-phosphate isomerase family. 6-phosphogluconolactonase subfamily.</text>
</comment>
<evidence type="ECO:0000259" key="8">
    <source>
        <dbReference type="Pfam" id="PF01182"/>
    </source>
</evidence>
<evidence type="ECO:0000313" key="9">
    <source>
        <dbReference type="EMBL" id="MDQ0464841.1"/>
    </source>
</evidence>
<evidence type="ECO:0000256" key="3">
    <source>
        <dbReference type="ARBA" id="ARBA00004961"/>
    </source>
</evidence>
<evidence type="ECO:0000256" key="2">
    <source>
        <dbReference type="ARBA" id="ARBA00002681"/>
    </source>
</evidence>
<keyword evidence="10" id="KW-1185">Reference proteome</keyword>
<organism evidence="9 10">
    <name type="scientific">Caulobacter ginsengisoli</name>
    <dbReference type="NCBI Taxonomy" id="400775"/>
    <lineage>
        <taxon>Bacteria</taxon>
        <taxon>Pseudomonadati</taxon>
        <taxon>Pseudomonadota</taxon>
        <taxon>Alphaproteobacteria</taxon>
        <taxon>Caulobacterales</taxon>
        <taxon>Caulobacteraceae</taxon>
        <taxon>Caulobacter</taxon>
    </lineage>
</organism>
<dbReference type="NCBIfam" id="TIGR01198">
    <property type="entry name" value="pgl"/>
    <property type="match status" value="1"/>
</dbReference>
<reference evidence="9 10" key="1">
    <citation type="submission" date="2023-07" db="EMBL/GenBank/DDBJ databases">
        <title>Genomic Encyclopedia of Type Strains, Phase IV (KMG-IV): sequencing the most valuable type-strain genomes for metagenomic binning, comparative biology and taxonomic classification.</title>
        <authorList>
            <person name="Goeker M."/>
        </authorList>
    </citation>
    <scope>NUCLEOTIDE SEQUENCE [LARGE SCALE GENOMIC DNA]</scope>
    <source>
        <strain evidence="9 10">DSM 18695</strain>
    </source>
</reference>
<dbReference type="PANTHER" id="PTHR11054">
    <property type="entry name" value="6-PHOSPHOGLUCONOLACTONASE"/>
    <property type="match status" value="1"/>
</dbReference>
<dbReference type="CDD" id="cd01400">
    <property type="entry name" value="6PGL"/>
    <property type="match status" value="1"/>
</dbReference>
<comment type="function">
    <text evidence="2 7">Hydrolysis of 6-phosphogluconolactone to 6-phosphogluconate.</text>
</comment>
<comment type="catalytic activity">
    <reaction evidence="1 7">
        <text>6-phospho-D-glucono-1,5-lactone + H2O = 6-phospho-D-gluconate + H(+)</text>
        <dbReference type="Rhea" id="RHEA:12556"/>
        <dbReference type="ChEBI" id="CHEBI:15377"/>
        <dbReference type="ChEBI" id="CHEBI:15378"/>
        <dbReference type="ChEBI" id="CHEBI:57955"/>
        <dbReference type="ChEBI" id="CHEBI:58759"/>
        <dbReference type="EC" id="3.1.1.31"/>
    </reaction>
</comment>
<evidence type="ECO:0000256" key="4">
    <source>
        <dbReference type="ARBA" id="ARBA00010662"/>
    </source>
</evidence>
<dbReference type="Gene3D" id="3.40.50.1360">
    <property type="match status" value="1"/>
</dbReference>
<keyword evidence="7 9" id="KW-0378">Hydrolase</keyword>
<dbReference type="InterPro" id="IPR039104">
    <property type="entry name" value="6PGL"/>
</dbReference>
<sequence length="216" mass="22756">MSRPTIEPCADAGAAAEIAAAAIEEALVRAVQARGEGAFIATGGTSPGETYDRLAQAELPWAKIAVTLSDERRVPVSDPMSNEGQLRARLLVGKAAAARFIPLEEEAIAAAEPFDVALLGMGEDGHFASLFPDSPLLAEGLDPADGRRRVIEVPAGEPAPPQPRLSLTLPVIAACDLILILTRGEAKRRILETGSGLPVHTLLARSQGQVRLIWHP</sequence>
<dbReference type="PANTHER" id="PTHR11054:SF0">
    <property type="entry name" value="6-PHOSPHOGLUCONOLACTONASE"/>
    <property type="match status" value="1"/>
</dbReference>
<dbReference type="InterPro" id="IPR005900">
    <property type="entry name" value="6-phosphogluconolactonase_DevB"/>
</dbReference>
<name>A0ABU0IS61_9CAUL</name>
<dbReference type="RefSeq" id="WP_307349786.1">
    <property type="nucleotide sequence ID" value="NZ_JAUSVS010000004.1"/>
</dbReference>
<evidence type="ECO:0000256" key="5">
    <source>
        <dbReference type="ARBA" id="ARBA00013198"/>
    </source>
</evidence>
<comment type="caution">
    <text evidence="9">The sequence shown here is derived from an EMBL/GenBank/DDBJ whole genome shotgun (WGS) entry which is preliminary data.</text>
</comment>
<evidence type="ECO:0000256" key="1">
    <source>
        <dbReference type="ARBA" id="ARBA00000832"/>
    </source>
</evidence>
<dbReference type="InterPro" id="IPR006148">
    <property type="entry name" value="Glc/Gal-6P_isomerase"/>
</dbReference>
<evidence type="ECO:0000256" key="7">
    <source>
        <dbReference type="RuleBase" id="RU365095"/>
    </source>
</evidence>